<name>A0A7X0B388_9PROT</name>
<gene>
    <name evidence="2" type="ORF">FHS74_005434</name>
</gene>
<comment type="caution">
    <text evidence="2">The sequence shown here is derived from an EMBL/GenBank/DDBJ whole genome shotgun (WGS) entry which is preliminary data.</text>
</comment>
<dbReference type="RefSeq" id="WP_184807360.1">
    <property type="nucleotide sequence ID" value="NZ_JACIIZ010000020.1"/>
</dbReference>
<keyword evidence="1" id="KW-0472">Membrane</keyword>
<keyword evidence="3" id="KW-1185">Reference proteome</keyword>
<keyword evidence="1" id="KW-1133">Transmembrane helix</keyword>
<accession>A0A7X0B388</accession>
<organism evidence="2 3">
    <name type="scientific">Nitrospirillum iridis</name>
    <dbReference type="NCBI Taxonomy" id="765888"/>
    <lineage>
        <taxon>Bacteria</taxon>
        <taxon>Pseudomonadati</taxon>
        <taxon>Pseudomonadota</taxon>
        <taxon>Alphaproteobacteria</taxon>
        <taxon>Rhodospirillales</taxon>
        <taxon>Azospirillaceae</taxon>
        <taxon>Nitrospirillum</taxon>
    </lineage>
</organism>
<evidence type="ECO:0000256" key="1">
    <source>
        <dbReference type="SAM" id="Phobius"/>
    </source>
</evidence>
<keyword evidence="1" id="KW-0812">Transmembrane</keyword>
<sequence length="162" mass="18201">MDARSIELKKKLKKAGLSDQVVEAAWPAWWSDEAADSISARAELRFGLSRKLGISPKALSEDRVEFVWRDAARFKHLSGEDLTQRAALESFGISVARIIFQGFPEENTFDIPSAKELRSAVLMNNRFVDLSSLIALCWGLGIPVIHLRVFVNRRGIRTPYEG</sequence>
<evidence type="ECO:0000313" key="3">
    <source>
        <dbReference type="Proteomes" id="UP000539175"/>
    </source>
</evidence>
<dbReference type="AlphaFoldDB" id="A0A7X0B388"/>
<feature type="transmembrane region" description="Helical" evidence="1">
    <location>
        <begin position="127"/>
        <end position="151"/>
    </location>
</feature>
<dbReference type="Proteomes" id="UP000539175">
    <property type="component" value="Unassembled WGS sequence"/>
</dbReference>
<proteinExistence type="predicted"/>
<dbReference type="EMBL" id="JACIIZ010000020">
    <property type="protein sequence ID" value="MBB6254843.1"/>
    <property type="molecule type" value="Genomic_DNA"/>
</dbReference>
<evidence type="ECO:0000313" key="2">
    <source>
        <dbReference type="EMBL" id="MBB6254843.1"/>
    </source>
</evidence>
<protein>
    <submittedName>
        <fullName evidence="2">Uncharacterized protein</fullName>
    </submittedName>
</protein>
<reference evidence="2 3" key="1">
    <citation type="submission" date="2020-08" db="EMBL/GenBank/DDBJ databases">
        <title>Genomic Encyclopedia of Type Strains, Phase IV (KMG-IV): sequencing the most valuable type-strain genomes for metagenomic binning, comparative biology and taxonomic classification.</title>
        <authorList>
            <person name="Goeker M."/>
        </authorList>
    </citation>
    <scope>NUCLEOTIDE SEQUENCE [LARGE SCALE GENOMIC DNA]</scope>
    <source>
        <strain evidence="2 3">DSM 22198</strain>
    </source>
</reference>